<dbReference type="AlphaFoldDB" id="A0ABD1WZ85"/>
<evidence type="ECO:0000313" key="1">
    <source>
        <dbReference type="EMBL" id="KAL2555013.1"/>
    </source>
</evidence>
<comment type="caution">
    <text evidence="1">The sequence shown here is derived from an EMBL/GenBank/DDBJ whole genome shotgun (WGS) entry which is preliminary data.</text>
</comment>
<name>A0ABD1WZ85_9LAMI</name>
<evidence type="ECO:0000313" key="2">
    <source>
        <dbReference type="Proteomes" id="UP001604277"/>
    </source>
</evidence>
<accession>A0ABD1WZ85</accession>
<dbReference type="EMBL" id="JBFOLJ010000002">
    <property type="protein sequence ID" value="KAL2555013.1"/>
    <property type="molecule type" value="Genomic_DNA"/>
</dbReference>
<gene>
    <name evidence="1" type="ORF">Fot_08632</name>
</gene>
<proteinExistence type="predicted"/>
<organism evidence="1 2">
    <name type="scientific">Forsythia ovata</name>
    <dbReference type="NCBI Taxonomy" id="205694"/>
    <lineage>
        <taxon>Eukaryota</taxon>
        <taxon>Viridiplantae</taxon>
        <taxon>Streptophyta</taxon>
        <taxon>Embryophyta</taxon>
        <taxon>Tracheophyta</taxon>
        <taxon>Spermatophyta</taxon>
        <taxon>Magnoliopsida</taxon>
        <taxon>eudicotyledons</taxon>
        <taxon>Gunneridae</taxon>
        <taxon>Pentapetalae</taxon>
        <taxon>asterids</taxon>
        <taxon>lamiids</taxon>
        <taxon>Lamiales</taxon>
        <taxon>Oleaceae</taxon>
        <taxon>Forsythieae</taxon>
        <taxon>Forsythia</taxon>
    </lineage>
</organism>
<sequence length="129" mass="13979">MLAYAIATSSLRTLTRDNCCTGGYMPTLLLAPRMESSKISLMTNDVLNFGEKSHSHVSKFSAEPSRVFNKSMSTISKPTLLGASSDYTTSNLKKRQFAECTKGARGEQLINLRAKVDQLSKGKGSGGRP</sequence>
<protein>
    <submittedName>
        <fullName evidence="1">Uncharacterized protein</fullName>
    </submittedName>
</protein>
<dbReference type="Proteomes" id="UP001604277">
    <property type="component" value="Unassembled WGS sequence"/>
</dbReference>
<keyword evidence="2" id="KW-1185">Reference proteome</keyword>
<reference evidence="2" key="1">
    <citation type="submission" date="2024-07" db="EMBL/GenBank/DDBJ databases">
        <title>Two chromosome-level genome assemblies of Korean endemic species Abeliophyllum distichum and Forsythia ovata (Oleaceae).</title>
        <authorList>
            <person name="Jang H."/>
        </authorList>
    </citation>
    <scope>NUCLEOTIDE SEQUENCE [LARGE SCALE GENOMIC DNA]</scope>
</reference>